<dbReference type="GeneID" id="54546473"/>
<dbReference type="SUPFAM" id="SSF51445">
    <property type="entry name" value="(Trans)glycosidases"/>
    <property type="match status" value="1"/>
</dbReference>
<dbReference type="InterPro" id="IPR013785">
    <property type="entry name" value="Aldolase_TIM"/>
</dbReference>
<reference evidence="5" key="1">
    <citation type="journal article" date="2020" name="Stud. Mycol.">
        <title>101 Dothideomycetes genomes: a test case for predicting lifestyles and emergence of pathogens.</title>
        <authorList>
            <person name="Haridas S."/>
            <person name="Albert R."/>
            <person name="Binder M."/>
            <person name="Bloem J."/>
            <person name="Labutti K."/>
            <person name="Salamov A."/>
            <person name="Andreopoulos B."/>
            <person name="Baker S."/>
            <person name="Barry K."/>
            <person name="Bills G."/>
            <person name="Bluhm B."/>
            <person name="Cannon C."/>
            <person name="Castanera R."/>
            <person name="Culley D."/>
            <person name="Daum C."/>
            <person name="Ezra D."/>
            <person name="Gonzalez J."/>
            <person name="Henrissat B."/>
            <person name="Kuo A."/>
            <person name="Liang C."/>
            <person name="Lipzen A."/>
            <person name="Lutzoni F."/>
            <person name="Magnuson J."/>
            <person name="Mondo S."/>
            <person name="Nolan M."/>
            <person name="Ohm R."/>
            <person name="Pangilinan J."/>
            <person name="Park H.-J."/>
            <person name="Ramirez L."/>
            <person name="Alfaro M."/>
            <person name="Sun H."/>
            <person name="Tritt A."/>
            <person name="Yoshinaga Y."/>
            <person name="Zwiers L.-H."/>
            <person name="Turgeon B."/>
            <person name="Goodwin S."/>
            <person name="Spatafora J."/>
            <person name="Crous P."/>
            <person name="Grigoriev I."/>
        </authorList>
    </citation>
    <scope>NUCLEOTIDE SEQUENCE</scope>
    <source>
        <strain evidence="5">CBS 379.55</strain>
    </source>
</reference>
<comment type="catalytic activity">
    <reaction evidence="1">
        <text>Hydrolysis of terminal, non-reducing alpha-D-galactose residues in alpha-D-galactosides, including galactose oligosaccharides, galactomannans and galactolipids.</text>
        <dbReference type="EC" id="3.2.1.22"/>
    </reaction>
</comment>
<organism evidence="5 6">
    <name type="scientific">Westerdykella ornata</name>
    <dbReference type="NCBI Taxonomy" id="318751"/>
    <lineage>
        <taxon>Eukaryota</taxon>
        <taxon>Fungi</taxon>
        <taxon>Dikarya</taxon>
        <taxon>Ascomycota</taxon>
        <taxon>Pezizomycotina</taxon>
        <taxon>Dothideomycetes</taxon>
        <taxon>Pleosporomycetidae</taxon>
        <taxon>Pleosporales</taxon>
        <taxon>Sporormiaceae</taxon>
        <taxon>Westerdykella</taxon>
    </lineage>
</organism>
<accession>A0A6A6JCQ3</accession>
<dbReference type="Pfam" id="PF03537">
    <property type="entry name" value="Glyco_hydro_114"/>
    <property type="match status" value="1"/>
</dbReference>
<gene>
    <name evidence="5" type="ORF">EI97DRAFT_156451</name>
</gene>
<dbReference type="AlphaFoldDB" id="A0A6A6JCQ3"/>
<feature type="compositionally biased region" description="Pro residues" evidence="3">
    <location>
        <begin position="57"/>
        <end position="72"/>
    </location>
</feature>
<evidence type="ECO:0000256" key="3">
    <source>
        <dbReference type="SAM" id="MobiDB-lite"/>
    </source>
</evidence>
<dbReference type="InterPro" id="IPR017853">
    <property type="entry name" value="GH"/>
</dbReference>
<dbReference type="OrthoDB" id="2108802at2759"/>
<dbReference type="PANTHER" id="PTHR35273">
    <property type="entry name" value="ALPHA-1,4 POLYGALACTOSAMINIDASE, PUTATIVE (AFU_ORTHOLOGUE AFUA_3G07890)-RELATED"/>
    <property type="match status" value="1"/>
</dbReference>
<evidence type="ECO:0000256" key="1">
    <source>
        <dbReference type="ARBA" id="ARBA00001255"/>
    </source>
</evidence>
<evidence type="ECO:0000313" key="5">
    <source>
        <dbReference type="EMBL" id="KAF2273406.1"/>
    </source>
</evidence>
<feature type="region of interest" description="Disordered" evidence="3">
    <location>
        <begin position="46"/>
        <end position="77"/>
    </location>
</feature>
<sequence length="335" mass="36598">MATEYKPRKPAWSLRRKLLLIALPLVLVIGLALGLGLGLTLGRDHNDDDSDGDNNGPEPPSTTSPPPSPPPTNGTAWKPAVNSTWQIVLQGAISVPQDAKSVTPDVSIFDIDLFDTSKDTIDTLHRLGKKVICYFSAGTFEPRRPDSGQFKGQDIGKALQDWPDEKWLRLGSEDVRRIMKGRVELAREKGCDGIDPDNVDGYQNDNGLDLTKDDSISFVSYLSNISAQHNLAMGLKNAGDIIPQVLDMVDFSVNEQCVQYAECGTFKPFIDAGKPVFHIEYPDNAGTELGTNTVLHYCGNDGDAEGREGFSTVLKKMDLDGWVEFCDQKVAVTAT</sequence>
<protein>
    <recommendedName>
        <fullName evidence="2">alpha-galactosidase</fullName>
        <ecNumber evidence="2">3.2.1.22</ecNumber>
    </recommendedName>
</protein>
<dbReference type="PANTHER" id="PTHR35273:SF2">
    <property type="entry name" value="ALPHA-GALACTOSIDASE"/>
    <property type="match status" value="1"/>
</dbReference>
<dbReference type="EMBL" id="ML986510">
    <property type="protein sequence ID" value="KAF2273406.1"/>
    <property type="molecule type" value="Genomic_DNA"/>
</dbReference>
<dbReference type="EC" id="3.2.1.22" evidence="2"/>
<dbReference type="RefSeq" id="XP_033650945.1">
    <property type="nucleotide sequence ID" value="XM_033793298.1"/>
</dbReference>
<dbReference type="InterPro" id="IPR004352">
    <property type="entry name" value="GH114_TIM-barrel"/>
</dbReference>
<evidence type="ECO:0000313" key="6">
    <source>
        <dbReference type="Proteomes" id="UP000800097"/>
    </source>
</evidence>
<dbReference type="Gene3D" id="3.20.20.70">
    <property type="entry name" value="Aldolase class I"/>
    <property type="match status" value="1"/>
</dbReference>
<feature type="domain" description="Glycoside-hydrolase family GH114 TIM-barrel" evidence="4">
    <location>
        <begin position="84"/>
        <end position="322"/>
    </location>
</feature>
<dbReference type="Proteomes" id="UP000800097">
    <property type="component" value="Unassembled WGS sequence"/>
</dbReference>
<evidence type="ECO:0000256" key="2">
    <source>
        <dbReference type="ARBA" id="ARBA00012755"/>
    </source>
</evidence>
<evidence type="ECO:0000259" key="4">
    <source>
        <dbReference type="Pfam" id="PF03537"/>
    </source>
</evidence>
<dbReference type="GO" id="GO:0004557">
    <property type="term" value="F:alpha-galactosidase activity"/>
    <property type="evidence" value="ECO:0007669"/>
    <property type="project" value="UniProtKB-EC"/>
</dbReference>
<proteinExistence type="predicted"/>
<keyword evidence="6" id="KW-1185">Reference proteome</keyword>
<name>A0A6A6JCQ3_WESOR</name>